<accession>A0A919MED3</accession>
<evidence type="ECO:0000256" key="2">
    <source>
        <dbReference type="PROSITE-ProRule" id="PRU00252"/>
    </source>
</evidence>
<dbReference type="GO" id="GO:0003697">
    <property type="term" value="F:single-stranded DNA binding"/>
    <property type="evidence" value="ECO:0007669"/>
    <property type="project" value="InterPro"/>
</dbReference>
<reference evidence="5" key="1">
    <citation type="submission" date="2021-01" db="EMBL/GenBank/DDBJ databases">
        <title>Whole genome shotgun sequence of Actinoplanes ferrugineus NBRC 15555.</title>
        <authorList>
            <person name="Komaki H."/>
            <person name="Tamura T."/>
        </authorList>
    </citation>
    <scope>NUCLEOTIDE SEQUENCE</scope>
    <source>
        <strain evidence="5">NBRC 15555</strain>
    </source>
</reference>
<keyword evidence="6" id="KW-1185">Reference proteome</keyword>
<protein>
    <recommendedName>
        <fullName evidence="3">Single-stranded DNA-binding protein</fullName>
    </recommendedName>
</protein>
<dbReference type="Pfam" id="PF00436">
    <property type="entry name" value="SSB"/>
    <property type="match status" value="1"/>
</dbReference>
<proteinExistence type="predicted"/>
<evidence type="ECO:0000313" key="6">
    <source>
        <dbReference type="Proteomes" id="UP000598174"/>
    </source>
</evidence>
<comment type="caution">
    <text evidence="5">The sequence shown here is derived from an EMBL/GenBank/DDBJ whole genome shotgun (WGS) entry which is preliminary data.</text>
</comment>
<dbReference type="InterPro" id="IPR011344">
    <property type="entry name" value="ssDNA-bd"/>
</dbReference>
<dbReference type="PANTHER" id="PTHR10302">
    <property type="entry name" value="SINGLE-STRANDED DNA-BINDING PROTEIN"/>
    <property type="match status" value="1"/>
</dbReference>
<dbReference type="Gene3D" id="2.40.50.140">
    <property type="entry name" value="Nucleic acid-binding proteins"/>
    <property type="match status" value="1"/>
</dbReference>
<gene>
    <name evidence="5" type="primary">ssb_2</name>
    <name evidence="5" type="ORF">Afe05nite_85960</name>
</gene>
<dbReference type="CDD" id="cd04496">
    <property type="entry name" value="SSB_OBF"/>
    <property type="match status" value="1"/>
</dbReference>
<evidence type="ECO:0000256" key="3">
    <source>
        <dbReference type="RuleBase" id="RU000524"/>
    </source>
</evidence>
<keyword evidence="1 2" id="KW-0238">DNA-binding</keyword>
<dbReference type="SUPFAM" id="SSF50249">
    <property type="entry name" value="Nucleic acid-binding proteins"/>
    <property type="match status" value="1"/>
</dbReference>
<dbReference type="Proteomes" id="UP000598174">
    <property type="component" value="Unassembled WGS sequence"/>
</dbReference>
<name>A0A919MED3_9ACTN</name>
<dbReference type="NCBIfam" id="TIGR00621">
    <property type="entry name" value="ssb"/>
    <property type="match status" value="1"/>
</dbReference>
<dbReference type="AlphaFoldDB" id="A0A919MED3"/>
<dbReference type="InterPro" id="IPR000424">
    <property type="entry name" value="Primosome_PriB/ssb"/>
</dbReference>
<organism evidence="5 6">
    <name type="scientific">Paractinoplanes ferrugineus</name>
    <dbReference type="NCBI Taxonomy" id="113564"/>
    <lineage>
        <taxon>Bacteria</taxon>
        <taxon>Bacillati</taxon>
        <taxon>Actinomycetota</taxon>
        <taxon>Actinomycetes</taxon>
        <taxon>Micromonosporales</taxon>
        <taxon>Micromonosporaceae</taxon>
        <taxon>Paractinoplanes</taxon>
    </lineage>
</organism>
<dbReference type="PANTHER" id="PTHR10302:SF27">
    <property type="entry name" value="SINGLE-STRANDED DNA-BINDING PROTEIN"/>
    <property type="match status" value="1"/>
</dbReference>
<dbReference type="EMBL" id="BOMM01000099">
    <property type="protein sequence ID" value="GIE16756.1"/>
    <property type="molecule type" value="Genomic_DNA"/>
</dbReference>
<dbReference type="RefSeq" id="WP_203823078.1">
    <property type="nucleotide sequence ID" value="NZ_BAAABP010000020.1"/>
</dbReference>
<dbReference type="InterPro" id="IPR012340">
    <property type="entry name" value="NA-bd_OB-fold"/>
</dbReference>
<dbReference type="PROSITE" id="PS50935">
    <property type="entry name" value="SSB"/>
    <property type="match status" value="1"/>
</dbReference>
<evidence type="ECO:0000256" key="4">
    <source>
        <dbReference type="SAM" id="MobiDB-lite"/>
    </source>
</evidence>
<sequence length="159" mass="17446">MLPTIHGTARLVDDPEIRFTPNGKAVAKVRLAFSDRKKNETTNQWEDGNKAFLEASVWNDEAEHIAESLQRGMEVLVSGKLRQREYQTREGEKRVVFEIAFATIAPTLRYATAKVQKMARSGGNGGGQQQPSGGDFDDPWSTNGPGRQAAVAGDDSPPF</sequence>
<feature type="region of interest" description="Disordered" evidence="4">
    <location>
        <begin position="119"/>
        <end position="159"/>
    </location>
</feature>
<evidence type="ECO:0000256" key="1">
    <source>
        <dbReference type="ARBA" id="ARBA00023125"/>
    </source>
</evidence>
<dbReference type="GO" id="GO:0009295">
    <property type="term" value="C:nucleoid"/>
    <property type="evidence" value="ECO:0007669"/>
    <property type="project" value="TreeGrafter"/>
</dbReference>
<evidence type="ECO:0000313" key="5">
    <source>
        <dbReference type="EMBL" id="GIE16756.1"/>
    </source>
</evidence>
<dbReference type="GO" id="GO:0006260">
    <property type="term" value="P:DNA replication"/>
    <property type="evidence" value="ECO:0007669"/>
    <property type="project" value="InterPro"/>
</dbReference>